<dbReference type="RefSeq" id="WP_271734250.1">
    <property type="nucleotide sequence ID" value="NZ_JANQDP010000183.1"/>
</dbReference>
<accession>A0ABT5AUM9</accession>
<gene>
    <name evidence="1" type="ORF">PN457_15195</name>
</gene>
<evidence type="ECO:0000313" key="2">
    <source>
        <dbReference type="Proteomes" id="UP001212499"/>
    </source>
</evidence>
<dbReference type="Proteomes" id="UP001212499">
    <property type="component" value="Unassembled WGS sequence"/>
</dbReference>
<comment type="caution">
    <text evidence="1">The sequence shown here is derived from an EMBL/GenBank/DDBJ whole genome shotgun (WGS) entry which is preliminary data.</text>
</comment>
<dbReference type="EMBL" id="JAQMUH010000175">
    <property type="protein sequence ID" value="MDB9540985.1"/>
    <property type="molecule type" value="Genomic_DNA"/>
</dbReference>
<proteinExistence type="predicted"/>
<keyword evidence="2" id="KW-1185">Reference proteome</keyword>
<reference evidence="1 2" key="1">
    <citation type="submission" date="2023-01" db="EMBL/GenBank/DDBJ databases">
        <title>Genomes from the Australian National Cyanobacteria Reference Collection.</title>
        <authorList>
            <person name="Willis A."/>
            <person name="Lee E.M.F."/>
        </authorList>
    </citation>
    <scope>NUCLEOTIDE SEQUENCE [LARGE SCALE GENOMIC DNA]</scope>
    <source>
        <strain evidence="1 2">CS-1033</strain>
    </source>
</reference>
<organism evidence="1 2">
    <name type="scientific">Anabaenopsis arnoldii</name>
    <dbReference type="NCBI Taxonomy" id="2152938"/>
    <lineage>
        <taxon>Bacteria</taxon>
        <taxon>Bacillati</taxon>
        <taxon>Cyanobacteriota</taxon>
        <taxon>Cyanophyceae</taxon>
        <taxon>Nostocales</taxon>
        <taxon>Nodulariaceae</taxon>
        <taxon>Anabaenopsis</taxon>
    </lineage>
</organism>
<protein>
    <submittedName>
        <fullName evidence="1">Uncharacterized protein</fullName>
    </submittedName>
</protein>
<sequence length="118" mass="13113">MSYTPLTLNLISGSVSFSFSAEKARELKAAIDKLMLSLKAVAAKTNNPSVGKVTPQPPLEYRYTGEVFLEIFCNPNIWPSPFAAKVLLTVRDLNIRLTTEAELTQILEDVHQYLEQVG</sequence>
<evidence type="ECO:0000313" key="1">
    <source>
        <dbReference type="EMBL" id="MDB9540985.1"/>
    </source>
</evidence>
<name>A0ABT5AUM9_9CYAN</name>